<keyword evidence="3" id="KW-1185">Reference proteome</keyword>
<dbReference type="AlphaFoldDB" id="A0A975CSA5"/>
<feature type="transmembrane region" description="Helical" evidence="1">
    <location>
        <begin position="40"/>
        <end position="70"/>
    </location>
</feature>
<sequence length="84" mass="9309">MESQQTTVIVKSEKSAGIAAILGFFFGPLGMLYSTGKGALIMFIINFIGFFFLAFFILVITNPICAIWAYRAAKNDNIKLHKNN</sequence>
<accession>A0A975CSA5</accession>
<dbReference type="Proteomes" id="UP000663920">
    <property type="component" value="Chromosome"/>
</dbReference>
<proteinExistence type="predicted"/>
<keyword evidence="1" id="KW-0812">Transmembrane</keyword>
<gene>
    <name evidence="2" type="ORF">J3359_08925</name>
</gene>
<name>A0A975CSA5_9FLAO</name>
<reference evidence="2 3" key="1">
    <citation type="submission" date="2021-03" db="EMBL/GenBank/DDBJ databases">
        <title>Complete genome of Polaribacter_sp.SM13.</title>
        <authorList>
            <person name="Jeong S.W."/>
            <person name="Bae J.W."/>
        </authorList>
    </citation>
    <scope>NUCLEOTIDE SEQUENCE [LARGE SCALE GENOMIC DNA]</scope>
    <source>
        <strain evidence="2 3">SM13</strain>
    </source>
</reference>
<dbReference type="KEGG" id="pcea:J3359_08925"/>
<keyword evidence="1" id="KW-0472">Membrane</keyword>
<feature type="transmembrane region" description="Helical" evidence="1">
    <location>
        <begin position="16"/>
        <end position="34"/>
    </location>
</feature>
<dbReference type="EMBL" id="CP071869">
    <property type="protein sequence ID" value="QTE24367.1"/>
    <property type="molecule type" value="Genomic_DNA"/>
</dbReference>
<keyword evidence="1" id="KW-1133">Transmembrane helix</keyword>
<evidence type="ECO:0000313" key="3">
    <source>
        <dbReference type="Proteomes" id="UP000663920"/>
    </source>
</evidence>
<evidence type="ECO:0000256" key="1">
    <source>
        <dbReference type="SAM" id="Phobius"/>
    </source>
</evidence>
<dbReference type="RefSeq" id="WP_208080339.1">
    <property type="nucleotide sequence ID" value="NZ_CP071869.1"/>
</dbReference>
<organism evidence="2 3">
    <name type="scientific">Polaribacter cellanae</name>
    <dbReference type="NCBI Taxonomy" id="2818493"/>
    <lineage>
        <taxon>Bacteria</taxon>
        <taxon>Pseudomonadati</taxon>
        <taxon>Bacteroidota</taxon>
        <taxon>Flavobacteriia</taxon>
        <taxon>Flavobacteriales</taxon>
        <taxon>Flavobacteriaceae</taxon>
    </lineage>
</organism>
<evidence type="ECO:0000313" key="2">
    <source>
        <dbReference type="EMBL" id="QTE24367.1"/>
    </source>
</evidence>
<protein>
    <submittedName>
        <fullName evidence="2">Uncharacterized protein</fullName>
    </submittedName>
</protein>